<keyword evidence="2" id="KW-1185">Reference proteome</keyword>
<evidence type="ECO:0000313" key="2">
    <source>
        <dbReference type="Proteomes" id="UP000026961"/>
    </source>
</evidence>
<accession>A0A0D9YVL7</accession>
<dbReference type="Gramene" id="OGLUM02G26240.1">
    <property type="protein sequence ID" value="OGLUM02G26240.1"/>
    <property type="gene ID" value="OGLUM02G26240"/>
</dbReference>
<reference evidence="1" key="2">
    <citation type="submission" date="2018-05" db="EMBL/GenBank/DDBJ databases">
        <title>OgluRS3 (Oryza glumaepatula Reference Sequence Version 3).</title>
        <authorList>
            <person name="Zhang J."/>
            <person name="Kudrna D."/>
            <person name="Lee S."/>
            <person name="Talag J."/>
            <person name="Welchert J."/>
            <person name="Wing R.A."/>
        </authorList>
    </citation>
    <scope>NUCLEOTIDE SEQUENCE [LARGE SCALE GENOMIC DNA]</scope>
</reference>
<proteinExistence type="predicted"/>
<dbReference type="HOGENOM" id="CLU_2041683_0_0_1"/>
<evidence type="ECO:0000313" key="1">
    <source>
        <dbReference type="EnsemblPlants" id="OGLUM02G26240.1"/>
    </source>
</evidence>
<dbReference type="AlphaFoldDB" id="A0A0D9YVL7"/>
<organism evidence="1">
    <name type="scientific">Oryza glumipatula</name>
    <dbReference type="NCBI Taxonomy" id="40148"/>
    <lineage>
        <taxon>Eukaryota</taxon>
        <taxon>Viridiplantae</taxon>
        <taxon>Streptophyta</taxon>
        <taxon>Embryophyta</taxon>
        <taxon>Tracheophyta</taxon>
        <taxon>Spermatophyta</taxon>
        <taxon>Magnoliopsida</taxon>
        <taxon>Liliopsida</taxon>
        <taxon>Poales</taxon>
        <taxon>Poaceae</taxon>
        <taxon>BOP clade</taxon>
        <taxon>Oryzoideae</taxon>
        <taxon>Oryzeae</taxon>
        <taxon>Oryzinae</taxon>
        <taxon>Oryza</taxon>
    </lineage>
</organism>
<dbReference type="Proteomes" id="UP000026961">
    <property type="component" value="Chromosome 2"/>
</dbReference>
<protein>
    <submittedName>
        <fullName evidence="1">Uncharacterized protein</fullName>
    </submittedName>
</protein>
<sequence>MCSNWGAGAGAVTTTPEPLQRQTSCTLFPASATVPAWNKGLCKHLFGRLNSTARATCVDVACCIAKLTGLYGLRKYFTTAHASAILEVRKPAGSSRSLELHSLINSCTYWSNTSPMEYKNI</sequence>
<name>A0A0D9YVL7_9ORYZ</name>
<reference evidence="1" key="1">
    <citation type="submission" date="2015-04" db="UniProtKB">
        <authorList>
            <consortium name="EnsemblPlants"/>
        </authorList>
    </citation>
    <scope>IDENTIFICATION</scope>
</reference>
<dbReference type="EnsemblPlants" id="OGLUM02G26240.1">
    <property type="protein sequence ID" value="OGLUM02G26240.1"/>
    <property type="gene ID" value="OGLUM02G26240"/>
</dbReference>